<dbReference type="Gene3D" id="3.40.525.10">
    <property type="entry name" value="CRAL-TRIO lipid binding domain"/>
    <property type="match status" value="1"/>
</dbReference>
<dbReference type="Proteomes" id="UP001153636">
    <property type="component" value="Chromosome 6"/>
</dbReference>
<dbReference type="EMBL" id="OV651818">
    <property type="protein sequence ID" value="CAH1111796.1"/>
    <property type="molecule type" value="Genomic_DNA"/>
</dbReference>
<dbReference type="GO" id="GO:1902936">
    <property type="term" value="F:phosphatidylinositol bisphosphate binding"/>
    <property type="evidence" value="ECO:0007669"/>
    <property type="project" value="TreeGrafter"/>
</dbReference>
<keyword evidence="2" id="KW-1185">Reference proteome</keyword>
<evidence type="ECO:0000313" key="2">
    <source>
        <dbReference type="Proteomes" id="UP001153636"/>
    </source>
</evidence>
<dbReference type="SUPFAM" id="SSF52087">
    <property type="entry name" value="CRAL/TRIO domain"/>
    <property type="match status" value="1"/>
</dbReference>
<dbReference type="PANTHER" id="PTHR10174">
    <property type="entry name" value="ALPHA-TOCOPHEROL TRANSFER PROTEIN-RELATED"/>
    <property type="match status" value="1"/>
</dbReference>
<dbReference type="PANTHER" id="PTHR10174:SF213">
    <property type="entry name" value="CRAL-TRIO DOMAIN-CONTAINING PROTEIN"/>
    <property type="match status" value="1"/>
</dbReference>
<dbReference type="InterPro" id="IPR036273">
    <property type="entry name" value="CRAL/TRIO_N_dom_sf"/>
</dbReference>
<gene>
    <name evidence="1" type="ORF">PSYICH_LOCUS12589</name>
</gene>
<dbReference type="AlphaFoldDB" id="A0A9P0D3X1"/>
<organism evidence="1 2">
    <name type="scientific">Psylliodes chrysocephalus</name>
    <dbReference type="NCBI Taxonomy" id="3402493"/>
    <lineage>
        <taxon>Eukaryota</taxon>
        <taxon>Metazoa</taxon>
        <taxon>Ecdysozoa</taxon>
        <taxon>Arthropoda</taxon>
        <taxon>Hexapoda</taxon>
        <taxon>Insecta</taxon>
        <taxon>Pterygota</taxon>
        <taxon>Neoptera</taxon>
        <taxon>Endopterygota</taxon>
        <taxon>Coleoptera</taxon>
        <taxon>Polyphaga</taxon>
        <taxon>Cucujiformia</taxon>
        <taxon>Chrysomeloidea</taxon>
        <taxon>Chrysomelidae</taxon>
        <taxon>Galerucinae</taxon>
        <taxon>Alticini</taxon>
        <taxon>Psylliodes</taxon>
    </lineage>
</organism>
<sequence>MSFKFQFKVEDLISEGRVNRENFEVIKQWVKDERFVPKDLPDEMIVLFLISCEHNVNMTKNTIMSYFKLKKNAPELHDNRIVNSKEMDLMMEVWTIANFPKRTKENFVIHYFRLEDEDYKKFDTAAMLKATLMLIDISLDKKNPPDGLIVICDMSLGSGAACGCRKSNSYCSILFTVQRK</sequence>
<name>A0A9P0D3X1_9CUCU</name>
<protein>
    <submittedName>
        <fullName evidence="1">Uncharacterized protein</fullName>
    </submittedName>
</protein>
<dbReference type="SUPFAM" id="SSF46938">
    <property type="entry name" value="CRAL/TRIO N-terminal domain"/>
    <property type="match status" value="1"/>
</dbReference>
<dbReference type="InterPro" id="IPR036865">
    <property type="entry name" value="CRAL-TRIO_dom_sf"/>
</dbReference>
<evidence type="ECO:0000313" key="1">
    <source>
        <dbReference type="EMBL" id="CAH1111796.1"/>
    </source>
</evidence>
<accession>A0A9P0D3X1</accession>
<proteinExistence type="predicted"/>
<dbReference type="GO" id="GO:0016020">
    <property type="term" value="C:membrane"/>
    <property type="evidence" value="ECO:0007669"/>
    <property type="project" value="TreeGrafter"/>
</dbReference>
<reference evidence="1" key="1">
    <citation type="submission" date="2022-01" db="EMBL/GenBank/DDBJ databases">
        <authorList>
            <person name="King R."/>
        </authorList>
    </citation>
    <scope>NUCLEOTIDE SEQUENCE</scope>
</reference>
<dbReference type="OrthoDB" id="6736570at2759"/>